<feature type="signal peptide" evidence="5">
    <location>
        <begin position="1"/>
        <end position="20"/>
    </location>
</feature>
<dbReference type="CDD" id="cd05471">
    <property type="entry name" value="pepsin_like"/>
    <property type="match status" value="1"/>
</dbReference>
<keyword evidence="5" id="KW-0732">Signal</keyword>
<reference evidence="7 8" key="1">
    <citation type="journal article" date="2012" name="BMC Genomics">
        <title>Comparative genomics of the white-rot fungi, Phanerochaete carnosa and P. chrysosporium, to elucidate the genetic basis of the distinct wood types they colonize.</title>
        <authorList>
            <person name="Suzuki H."/>
            <person name="MacDonald J."/>
            <person name="Syed K."/>
            <person name="Salamov A."/>
            <person name="Hori C."/>
            <person name="Aerts A."/>
            <person name="Henrissat B."/>
            <person name="Wiebenga A."/>
            <person name="vanKuyk P.A."/>
            <person name="Barry K."/>
            <person name="Lindquist E."/>
            <person name="LaButti K."/>
            <person name="Lapidus A."/>
            <person name="Lucas S."/>
            <person name="Coutinho P."/>
            <person name="Gong Y."/>
            <person name="Samejima M."/>
            <person name="Mahadevan R."/>
            <person name="Abou-Zaid M."/>
            <person name="de Vries R.P."/>
            <person name="Igarashi K."/>
            <person name="Yadav J.S."/>
            <person name="Grigoriev I.V."/>
            <person name="Master E.R."/>
        </authorList>
    </citation>
    <scope>NUCLEOTIDE SEQUENCE [LARGE SCALE GENOMIC DNA]</scope>
    <source>
        <strain evidence="7 8">HHB-10118-sp</strain>
    </source>
</reference>
<evidence type="ECO:0000256" key="1">
    <source>
        <dbReference type="ARBA" id="ARBA00007447"/>
    </source>
</evidence>
<dbReference type="GeneID" id="18917098"/>
<dbReference type="InParanoid" id="K5VSM6"/>
<keyword evidence="8" id="KW-1185">Reference proteome</keyword>
<protein>
    <recommendedName>
        <fullName evidence="6">Peptidase A1 domain-containing protein</fullName>
    </recommendedName>
</protein>
<organism evidence="7 8">
    <name type="scientific">Phanerochaete carnosa (strain HHB-10118-sp)</name>
    <name type="common">White-rot fungus</name>
    <name type="synonym">Peniophora carnosa</name>
    <dbReference type="NCBI Taxonomy" id="650164"/>
    <lineage>
        <taxon>Eukaryota</taxon>
        <taxon>Fungi</taxon>
        <taxon>Dikarya</taxon>
        <taxon>Basidiomycota</taxon>
        <taxon>Agaricomycotina</taxon>
        <taxon>Agaricomycetes</taxon>
        <taxon>Polyporales</taxon>
        <taxon>Phanerochaetaceae</taxon>
        <taxon>Phanerochaete</taxon>
    </lineage>
</organism>
<dbReference type="PANTHER" id="PTHR47966:SF73">
    <property type="entry name" value="PEPTIDASE A1 DOMAIN-CONTAINING PROTEIN"/>
    <property type="match status" value="1"/>
</dbReference>
<evidence type="ECO:0000256" key="4">
    <source>
        <dbReference type="SAM" id="Phobius"/>
    </source>
</evidence>
<dbReference type="PANTHER" id="PTHR47966">
    <property type="entry name" value="BETA-SITE APP-CLEAVING ENZYME, ISOFORM A-RELATED"/>
    <property type="match status" value="1"/>
</dbReference>
<dbReference type="InterPro" id="IPR001461">
    <property type="entry name" value="Aspartic_peptidase_A1"/>
</dbReference>
<dbReference type="InterPro" id="IPR033121">
    <property type="entry name" value="PEPTIDASE_A1"/>
</dbReference>
<dbReference type="KEGG" id="pco:PHACADRAFT_258379"/>
<dbReference type="PROSITE" id="PS51767">
    <property type="entry name" value="PEPTIDASE_A1"/>
    <property type="match status" value="1"/>
</dbReference>
<dbReference type="GO" id="GO:0006508">
    <property type="term" value="P:proteolysis"/>
    <property type="evidence" value="ECO:0007669"/>
    <property type="project" value="UniProtKB-KW"/>
</dbReference>
<keyword evidence="4" id="KW-1133">Transmembrane helix</keyword>
<evidence type="ECO:0000313" key="8">
    <source>
        <dbReference type="Proteomes" id="UP000008370"/>
    </source>
</evidence>
<accession>K5VSM6</accession>
<dbReference type="AlphaFoldDB" id="K5VSM6"/>
<evidence type="ECO:0000256" key="5">
    <source>
        <dbReference type="SAM" id="SignalP"/>
    </source>
</evidence>
<keyword evidence="4" id="KW-0472">Membrane</keyword>
<dbReference type="InterPro" id="IPR001969">
    <property type="entry name" value="Aspartic_peptidase_AS"/>
</dbReference>
<dbReference type="RefSeq" id="XP_007397189.1">
    <property type="nucleotide sequence ID" value="XM_007397127.1"/>
</dbReference>
<feature type="chain" id="PRO_5003884966" description="Peptidase A1 domain-containing protein" evidence="5">
    <location>
        <begin position="21"/>
        <end position="511"/>
    </location>
</feature>
<dbReference type="GO" id="GO:0004190">
    <property type="term" value="F:aspartic-type endopeptidase activity"/>
    <property type="evidence" value="ECO:0007669"/>
    <property type="project" value="UniProtKB-KW"/>
</dbReference>
<evidence type="ECO:0000256" key="2">
    <source>
        <dbReference type="ARBA" id="ARBA00022750"/>
    </source>
</evidence>
<dbReference type="PROSITE" id="PS00141">
    <property type="entry name" value="ASP_PROTEASE"/>
    <property type="match status" value="1"/>
</dbReference>
<keyword evidence="3" id="KW-0378">Hydrolase</keyword>
<dbReference type="EMBL" id="JH930473">
    <property type="protein sequence ID" value="EKM54498.1"/>
    <property type="molecule type" value="Genomic_DNA"/>
</dbReference>
<dbReference type="OrthoDB" id="15189at2759"/>
<dbReference type="HOGENOM" id="CLU_013253_8_0_1"/>
<evidence type="ECO:0000313" key="7">
    <source>
        <dbReference type="EMBL" id="EKM54498.1"/>
    </source>
</evidence>
<dbReference type="Pfam" id="PF00026">
    <property type="entry name" value="Asp"/>
    <property type="match status" value="1"/>
</dbReference>
<sequence length="511" mass="55271">MKFLVTSLLLYLTLLLEADALRISGRRIPWEERLQRRGAMSATLTNDGDLKYFTNITLNDEVFPVLIDTGSSDLYVAGDVAGAGSTGKNATVTYAIGAASGPILTAKLEIEQFTVMNQSFILDQSGNNPKGQGLIGLGPNSGSETHSVLNNPNGDTPLDRIFRQNTSTPNYLTIYLGRSDDPTNSFPGDLTIGQPVQGLENVTSMPKLPVVNVDDGLAQHWQALLDVDGIIGPDGQPVQVTSQVKNGGTNRLNAIFDSGFSLPQVPQAVADAFYGRVPGAQLTNFTGLGEVYTLPCDVELNVTFKFGNISYPINPLDTSLSELDKTNASGNPVCVGAFQPIQPGAQSSTYDMILGMAFLRNAYMLIDYGDFVDGSSSKTAPPYIQLLPLTTDLAEVHSDFVKARLMGVDNTGNFKLLPESVLPPNNDDSSNNNDNESFAEKVHPYLPYIIAGSAVLGAALLIAVAFCIAKSRRKRYRRLHDPAPAGLEYGQYGYHNQEAPPFMQYQPSRRY</sequence>
<evidence type="ECO:0000259" key="6">
    <source>
        <dbReference type="PROSITE" id="PS51767"/>
    </source>
</evidence>
<feature type="domain" description="Peptidase A1" evidence="6">
    <location>
        <begin position="52"/>
        <end position="376"/>
    </location>
</feature>
<feature type="transmembrane region" description="Helical" evidence="4">
    <location>
        <begin position="445"/>
        <end position="469"/>
    </location>
</feature>
<name>K5VSM6_PHACS</name>
<dbReference type="InterPro" id="IPR034164">
    <property type="entry name" value="Pepsin-like_dom"/>
</dbReference>
<dbReference type="InterPro" id="IPR021109">
    <property type="entry name" value="Peptidase_aspartic_dom_sf"/>
</dbReference>
<dbReference type="Proteomes" id="UP000008370">
    <property type="component" value="Unassembled WGS sequence"/>
</dbReference>
<keyword evidence="4" id="KW-0812">Transmembrane</keyword>
<dbReference type="Gene3D" id="2.40.70.10">
    <property type="entry name" value="Acid Proteases"/>
    <property type="match status" value="2"/>
</dbReference>
<keyword evidence="3" id="KW-0645">Protease</keyword>
<comment type="similarity">
    <text evidence="1 3">Belongs to the peptidase A1 family.</text>
</comment>
<keyword evidence="2 3" id="KW-0064">Aspartyl protease</keyword>
<dbReference type="PRINTS" id="PR00792">
    <property type="entry name" value="PEPSIN"/>
</dbReference>
<gene>
    <name evidence="7" type="ORF">PHACADRAFT_258379</name>
</gene>
<proteinExistence type="inferred from homology"/>
<dbReference type="SUPFAM" id="SSF50630">
    <property type="entry name" value="Acid proteases"/>
    <property type="match status" value="1"/>
</dbReference>
<evidence type="ECO:0000256" key="3">
    <source>
        <dbReference type="RuleBase" id="RU000454"/>
    </source>
</evidence>